<dbReference type="InterPro" id="IPR052709">
    <property type="entry name" value="Transposase-MT_Hybrid"/>
</dbReference>
<feature type="region of interest" description="Disordered" evidence="1">
    <location>
        <begin position="124"/>
        <end position="171"/>
    </location>
</feature>
<sequence>MLTKGVRFHHDNARPHTAHQTTALIEEFGCELVSHPPYSPDVAPSDLHLFPELNKNLGGTQFQDDDELEEAVLGFLRGQAAEFFDSGFHKGGVLEVLMPVAVVTLANATVATLLHPLVDDSVGGKAPGEEIEGKETTGIHRRSKTMDWTTRGDEEDGGGSMKRPCGPSSRGRANINGYLQTFTPGNRTTAVGDSHTSSRWEIGESAIYWRRL</sequence>
<keyword evidence="3" id="KW-1185">Reference proteome</keyword>
<dbReference type="PANTHER" id="PTHR46060">
    <property type="entry name" value="MARINER MOS1 TRANSPOSASE-LIKE PROTEIN"/>
    <property type="match status" value="1"/>
</dbReference>
<accession>A0ABY6LEI3</accession>
<protein>
    <recommendedName>
        <fullName evidence="4">Histone-lysine N-methyltransferase SETMAR</fullName>
    </recommendedName>
</protein>
<proteinExistence type="predicted"/>
<evidence type="ECO:0000256" key="1">
    <source>
        <dbReference type="SAM" id="MobiDB-lite"/>
    </source>
</evidence>
<reference evidence="2 3" key="1">
    <citation type="submission" date="2022-01" db="EMBL/GenBank/DDBJ databases">
        <title>A chromosomal length assembly of Cordylochernes scorpioides.</title>
        <authorList>
            <person name="Zeh D."/>
            <person name="Zeh J."/>
        </authorList>
    </citation>
    <scope>NUCLEOTIDE SEQUENCE [LARGE SCALE GENOMIC DNA]</scope>
    <source>
        <strain evidence="2">IN4F17</strain>
        <tissue evidence="2">Whole Body</tissue>
    </source>
</reference>
<dbReference type="PANTHER" id="PTHR46060:SF1">
    <property type="entry name" value="MARINER MOS1 TRANSPOSASE-LIKE PROTEIN"/>
    <property type="match status" value="1"/>
</dbReference>
<evidence type="ECO:0000313" key="3">
    <source>
        <dbReference type="Proteomes" id="UP001235939"/>
    </source>
</evidence>
<dbReference type="Proteomes" id="UP001235939">
    <property type="component" value="Chromosome 17"/>
</dbReference>
<dbReference type="Gene3D" id="3.30.420.10">
    <property type="entry name" value="Ribonuclease H-like superfamily/Ribonuclease H"/>
    <property type="match status" value="1"/>
</dbReference>
<evidence type="ECO:0008006" key="4">
    <source>
        <dbReference type="Google" id="ProtNLM"/>
    </source>
</evidence>
<organism evidence="2 3">
    <name type="scientific">Cordylochernes scorpioides</name>
    <dbReference type="NCBI Taxonomy" id="51811"/>
    <lineage>
        <taxon>Eukaryota</taxon>
        <taxon>Metazoa</taxon>
        <taxon>Ecdysozoa</taxon>
        <taxon>Arthropoda</taxon>
        <taxon>Chelicerata</taxon>
        <taxon>Arachnida</taxon>
        <taxon>Pseudoscorpiones</taxon>
        <taxon>Cheliferoidea</taxon>
        <taxon>Chernetidae</taxon>
        <taxon>Cordylochernes</taxon>
    </lineage>
</organism>
<name>A0ABY6LEI3_9ARAC</name>
<gene>
    <name evidence="2" type="ORF">LAZ67_17001791</name>
</gene>
<dbReference type="EMBL" id="CP092879">
    <property type="protein sequence ID" value="UYV79254.1"/>
    <property type="molecule type" value="Genomic_DNA"/>
</dbReference>
<feature type="compositionally biased region" description="Basic and acidic residues" evidence="1">
    <location>
        <begin position="127"/>
        <end position="138"/>
    </location>
</feature>
<evidence type="ECO:0000313" key="2">
    <source>
        <dbReference type="EMBL" id="UYV79254.1"/>
    </source>
</evidence>
<dbReference type="InterPro" id="IPR036397">
    <property type="entry name" value="RNaseH_sf"/>
</dbReference>